<dbReference type="PANTHER" id="PTHR31687:SF3">
    <property type="entry name" value="PROTEIN URG3"/>
    <property type="match status" value="1"/>
</dbReference>
<proteinExistence type="predicted"/>
<dbReference type="AlphaFoldDB" id="A0A177WHI7"/>
<reference evidence="1 2" key="2">
    <citation type="submission" date="2016-05" db="EMBL/GenBank/DDBJ databases">
        <title>Lineage-specific infection strategies underlie the spectrum of fungal disease in amphibians.</title>
        <authorList>
            <person name="Cuomo C.A."/>
            <person name="Farrer R.A."/>
            <person name="James T."/>
            <person name="Longcore J."/>
            <person name="Birren B."/>
        </authorList>
    </citation>
    <scope>NUCLEOTIDE SEQUENCE [LARGE SCALE GENOMIC DNA]</scope>
    <source>
        <strain evidence="1 2">JEL423</strain>
    </source>
</reference>
<dbReference type="eggNOG" id="ENOG502QR4F">
    <property type="taxonomic scope" value="Eukaryota"/>
</dbReference>
<organism evidence="1 2">
    <name type="scientific">Batrachochytrium dendrobatidis (strain JEL423)</name>
    <dbReference type="NCBI Taxonomy" id="403673"/>
    <lineage>
        <taxon>Eukaryota</taxon>
        <taxon>Fungi</taxon>
        <taxon>Fungi incertae sedis</taxon>
        <taxon>Chytridiomycota</taxon>
        <taxon>Chytridiomycota incertae sedis</taxon>
        <taxon>Chytridiomycetes</taxon>
        <taxon>Rhizophydiales</taxon>
        <taxon>Rhizophydiales incertae sedis</taxon>
        <taxon>Batrachochytrium</taxon>
    </lineage>
</organism>
<dbReference type="STRING" id="403673.A0A177WHI7"/>
<evidence type="ECO:0000313" key="1">
    <source>
        <dbReference type="EMBL" id="OAJ39533.1"/>
    </source>
</evidence>
<dbReference type="OrthoDB" id="2153176at2759"/>
<reference evidence="1 2" key="1">
    <citation type="submission" date="2006-10" db="EMBL/GenBank/DDBJ databases">
        <title>The Genome Sequence of Batrachochytrium dendrobatidis JEL423.</title>
        <authorList>
            <consortium name="The Broad Institute Genome Sequencing Platform"/>
            <person name="Birren B."/>
            <person name="Lander E."/>
            <person name="Galagan J."/>
            <person name="Cuomo C."/>
            <person name="Devon K."/>
            <person name="Jaffe D."/>
            <person name="Butler J."/>
            <person name="Alvarez P."/>
            <person name="Gnerre S."/>
            <person name="Grabherr M."/>
            <person name="Kleber M."/>
            <person name="Mauceli E."/>
            <person name="Brockman W."/>
            <person name="Young S."/>
            <person name="LaButti K."/>
            <person name="Sykes S."/>
            <person name="DeCaprio D."/>
            <person name="Crawford M."/>
            <person name="Koehrsen M."/>
            <person name="Engels R."/>
            <person name="Montgomery P."/>
            <person name="Pearson M."/>
            <person name="Howarth C."/>
            <person name="Larson L."/>
            <person name="White J."/>
            <person name="O'Leary S."/>
            <person name="Kodira C."/>
            <person name="Zeng Q."/>
            <person name="Yandava C."/>
            <person name="Alvarado L."/>
            <person name="Longcore J."/>
            <person name="James T."/>
        </authorList>
    </citation>
    <scope>NUCLEOTIDE SEQUENCE [LARGE SCALE GENOMIC DNA]</scope>
    <source>
        <strain evidence="1 2">JEL423</strain>
    </source>
</reference>
<dbReference type="EMBL" id="DS022303">
    <property type="protein sequence ID" value="OAJ39533.1"/>
    <property type="molecule type" value="Genomic_DNA"/>
</dbReference>
<dbReference type="InterPro" id="IPR012469">
    <property type="entry name" value="DUF1688"/>
</dbReference>
<evidence type="ECO:0008006" key="3">
    <source>
        <dbReference type="Google" id="ProtNLM"/>
    </source>
</evidence>
<protein>
    <recommendedName>
        <fullName evidence="3">Uracil catabolism protein 4</fullName>
    </recommendedName>
</protein>
<dbReference type="VEuPathDB" id="FungiDB:BDEG_23372"/>
<sequence length="366" mass="40223">MTTNTSTTPSAYLLTLKSIRERTRLLLDNPTQLAHFDVHLDKLDAVVNTIVMLIVRDYSSPSDIPPHSRWRHFEAVSPAMKATKCDRISPLLNTWNGSVSSAKDQPPKYERETIRRLLDLFVISVLLDAGAGNKWSFRPSNEPVDYLLDHPSTVHSEDGSEHSVNISVLWEVVIHAFSGVWPPARTVLDGVFLGDVWPCSSLASILSNSTTGLGGEADSLGLVPFHKLSQWLTYSLMEPMSLLGVRFIGVEDLTGLAEYRNGGLFVDMGVLSLRSSSIKTMTQGPESVPRFNVFDDAVVEWRALTIGLLDLVGDAVRKRLSMSKDDLPLAKILEAGTWKAGREVAASLRPVSRGSPIDIISDGTVF</sequence>
<dbReference type="Proteomes" id="UP000077115">
    <property type="component" value="Unassembled WGS sequence"/>
</dbReference>
<gene>
    <name evidence="1" type="ORF">BDEG_23372</name>
</gene>
<name>A0A177WHI7_BATDL</name>
<dbReference type="PANTHER" id="PTHR31687">
    <property type="match status" value="1"/>
</dbReference>
<dbReference type="Pfam" id="PF07958">
    <property type="entry name" value="DUF1688"/>
    <property type="match status" value="2"/>
</dbReference>
<evidence type="ECO:0000313" key="2">
    <source>
        <dbReference type="Proteomes" id="UP000077115"/>
    </source>
</evidence>
<accession>A0A177WHI7</accession>